<keyword evidence="9 15" id="KW-0067">ATP-binding</keyword>
<evidence type="ECO:0000256" key="5">
    <source>
        <dbReference type="ARBA" id="ARBA00022555"/>
    </source>
</evidence>
<dbReference type="SUPFAM" id="SSF46955">
    <property type="entry name" value="Putative DNA-binding domain"/>
    <property type="match status" value="2"/>
</dbReference>
<feature type="binding site" evidence="15">
    <location>
        <position position="425"/>
    </location>
    <ligand>
        <name>Mg(2+)</name>
        <dbReference type="ChEBI" id="CHEBI:18420"/>
        <note>shared with alpha subunit</note>
    </ligand>
</feature>
<dbReference type="AlphaFoldDB" id="A0A2H0N1L5"/>
<dbReference type="Gene3D" id="3.30.56.10">
    <property type="match status" value="2"/>
</dbReference>
<evidence type="ECO:0000256" key="4">
    <source>
        <dbReference type="ARBA" id="ARBA00022490"/>
    </source>
</evidence>
<dbReference type="InterPro" id="IPR045060">
    <property type="entry name" value="Phe-tRNA-ligase_IIc_bsu"/>
</dbReference>
<dbReference type="GO" id="GO:0009328">
    <property type="term" value="C:phenylalanine-tRNA ligase complex"/>
    <property type="evidence" value="ECO:0007669"/>
    <property type="project" value="TreeGrafter"/>
</dbReference>
<organism evidence="18 19">
    <name type="scientific">Candidatus Nealsonbacteria bacterium CG11_big_fil_rev_8_21_14_0_20_35_11</name>
    <dbReference type="NCBI Taxonomy" id="1974713"/>
    <lineage>
        <taxon>Bacteria</taxon>
        <taxon>Candidatus Nealsoniibacteriota</taxon>
    </lineage>
</organism>
<keyword evidence="5" id="KW-0820">tRNA-binding</keyword>
<feature type="binding site" evidence="15">
    <location>
        <position position="429"/>
    </location>
    <ligand>
        <name>Mg(2+)</name>
        <dbReference type="ChEBI" id="CHEBI:18420"/>
        <note>shared with alpha subunit</note>
    </ligand>
</feature>
<evidence type="ECO:0000256" key="13">
    <source>
        <dbReference type="ARBA" id="ARBA00023146"/>
    </source>
</evidence>
<comment type="catalytic activity">
    <reaction evidence="14 15">
        <text>tRNA(Phe) + L-phenylalanine + ATP = L-phenylalanyl-tRNA(Phe) + AMP + diphosphate + H(+)</text>
        <dbReference type="Rhea" id="RHEA:19413"/>
        <dbReference type="Rhea" id="RHEA-COMP:9668"/>
        <dbReference type="Rhea" id="RHEA-COMP:9699"/>
        <dbReference type="ChEBI" id="CHEBI:15378"/>
        <dbReference type="ChEBI" id="CHEBI:30616"/>
        <dbReference type="ChEBI" id="CHEBI:33019"/>
        <dbReference type="ChEBI" id="CHEBI:58095"/>
        <dbReference type="ChEBI" id="CHEBI:78442"/>
        <dbReference type="ChEBI" id="CHEBI:78531"/>
        <dbReference type="ChEBI" id="CHEBI:456215"/>
        <dbReference type="EC" id="6.1.1.20"/>
    </reaction>
</comment>
<dbReference type="FunFam" id="3.30.70.380:FF:000001">
    <property type="entry name" value="Phenylalanine--tRNA ligase beta subunit"/>
    <property type="match status" value="1"/>
</dbReference>
<dbReference type="InterPro" id="IPR005121">
    <property type="entry name" value="Fdx_antiC-bd"/>
</dbReference>
<dbReference type="SUPFAM" id="SSF55681">
    <property type="entry name" value="Class II aaRS and biotin synthetases"/>
    <property type="match status" value="1"/>
</dbReference>
<keyword evidence="13 15" id="KW-0030">Aminoacyl-tRNA synthetase</keyword>
<evidence type="ECO:0000256" key="2">
    <source>
        <dbReference type="ARBA" id="ARBA00008653"/>
    </source>
</evidence>
<keyword evidence="8 15" id="KW-0547">Nucleotide-binding</keyword>
<dbReference type="GO" id="GO:0004826">
    <property type="term" value="F:phenylalanine-tRNA ligase activity"/>
    <property type="evidence" value="ECO:0007669"/>
    <property type="project" value="UniProtKB-UniRule"/>
</dbReference>
<evidence type="ECO:0000256" key="3">
    <source>
        <dbReference type="ARBA" id="ARBA00011209"/>
    </source>
</evidence>
<comment type="subcellular location">
    <subcellularLocation>
        <location evidence="1 15">Cytoplasm</location>
    </subcellularLocation>
</comment>
<gene>
    <name evidence="15" type="primary">pheT</name>
    <name evidence="18" type="ORF">COV62_00500</name>
</gene>
<evidence type="ECO:0000313" key="19">
    <source>
        <dbReference type="Proteomes" id="UP000231139"/>
    </source>
</evidence>
<dbReference type="Pfam" id="PF03484">
    <property type="entry name" value="B5"/>
    <property type="match status" value="1"/>
</dbReference>
<feature type="domain" description="FDX-ACB" evidence="16">
    <location>
        <begin position="656"/>
        <end position="749"/>
    </location>
</feature>
<dbReference type="SMART" id="SM00874">
    <property type="entry name" value="B5"/>
    <property type="match status" value="1"/>
</dbReference>
<dbReference type="InterPro" id="IPR004532">
    <property type="entry name" value="Phe-tRNA-ligase_IIc_bsu_bact"/>
</dbReference>
<evidence type="ECO:0000256" key="9">
    <source>
        <dbReference type="ARBA" id="ARBA00022840"/>
    </source>
</evidence>
<dbReference type="InterPro" id="IPR020825">
    <property type="entry name" value="Phe-tRNA_synthase-like_B3/B4"/>
</dbReference>
<accession>A0A2H0N1L5</accession>
<feature type="binding site" evidence="15">
    <location>
        <position position="428"/>
    </location>
    <ligand>
        <name>Mg(2+)</name>
        <dbReference type="ChEBI" id="CHEBI:18420"/>
        <note>shared with alpha subunit</note>
    </ligand>
</feature>
<dbReference type="InterPro" id="IPR005146">
    <property type="entry name" value="B3/B4_tRNA-bd"/>
</dbReference>
<evidence type="ECO:0000256" key="7">
    <source>
        <dbReference type="ARBA" id="ARBA00022723"/>
    </source>
</evidence>
<dbReference type="EC" id="6.1.1.20" evidence="15"/>
<feature type="binding site" evidence="15">
    <location>
        <position position="419"/>
    </location>
    <ligand>
        <name>Mg(2+)</name>
        <dbReference type="ChEBI" id="CHEBI:18420"/>
        <note>shared with alpha subunit</note>
    </ligand>
</feature>
<dbReference type="GO" id="GO:0005524">
    <property type="term" value="F:ATP binding"/>
    <property type="evidence" value="ECO:0007669"/>
    <property type="project" value="UniProtKB-UniRule"/>
</dbReference>
<evidence type="ECO:0000256" key="8">
    <source>
        <dbReference type="ARBA" id="ARBA00022741"/>
    </source>
</evidence>
<dbReference type="InterPro" id="IPR036690">
    <property type="entry name" value="Fdx_antiC-bd_sf"/>
</dbReference>
<evidence type="ECO:0000256" key="15">
    <source>
        <dbReference type="HAMAP-Rule" id="MF_00283"/>
    </source>
</evidence>
<dbReference type="InterPro" id="IPR041616">
    <property type="entry name" value="PheRS_beta_core"/>
</dbReference>
<dbReference type="Pfam" id="PF03147">
    <property type="entry name" value="FDX-ACB"/>
    <property type="match status" value="1"/>
</dbReference>
<dbReference type="Pfam" id="PF17759">
    <property type="entry name" value="tRNA_synthFbeta"/>
    <property type="match status" value="1"/>
</dbReference>
<dbReference type="PROSITE" id="PS51447">
    <property type="entry name" value="FDX_ACB"/>
    <property type="match status" value="1"/>
</dbReference>
<dbReference type="SMART" id="SM00896">
    <property type="entry name" value="FDX-ACB"/>
    <property type="match status" value="1"/>
</dbReference>
<dbReference type="SUPFAM" id="SSF56037">
    <property type="entry name" value="PheT/TilS domain"/>
    <property type="match status" value="1"/>
</dbReference>
<feature type="domain" description="B5" evidence="17">
    <location>
        <begin position="329"/>
        <end position="441"/>
    </location>
</feature>
<dbReference type="SMART" id="SM00873">
    <property type="entry name" value="B3_4"/>
    <property type="match status" value="1"/>
</dbReference>
<dbReference type="InterPro" id="IPR005147">
    <property type="entry name" value="tRNA_synthase_B5-dom"/>
</dbReference>
<evidence type="ECO:0000256" key="11">
    <source>
        <dbReference type="ARBA" id="ARBA00022884"/>
    </source>
</evidence>
<dbReference type="GO" id="GO:0000049">
    <property type="term" value="F:tRNA binding"/>
    <property type="evidence" value="ECO:0007669"/>
    <property type="project" value="UniProtKB-KW"/>
</dbReference>
<comment type="subunit">
    <text evidence="3 15">Tetramer of two alpha and two beta subunits.</text>
</comment>
<evidence type="ECO:0000259" key="16">
    <source>
        <dbReference type="PROSITE" id="PS51447"/>
    </source>
</evidence>
<dbReference type="PROSITE" id="PS51483">
    <property type="entry name" value="B5"/>
    <property type="match status" value="1"/>
</dbReference>
<dbReference type="Gene3D" id="3.30.70.380">
    <property type="entry name" value="Ferrodoxin-fold anticodon-binding domain"/>
    <property type="match status" value="1"/>
</dbReference>
<reference evidence="18 19" key="1">
    <citation type="submission" date="2017-09" db="EMBL/GenBank/DDBJ databases">
        <title>Depth-based differentiation of microbial function through sediment-hosted aquifers and enrichment of novel symbionts in the deep terrestrial subsurface.</title>
        <authorList>
            <person name="Probst A.J."/>
            <person name="Ladd B."/>
            <person name="Jarett J.K."/>
            <person name="Geller-Mcgrath D.E."/>
            <person name="Sieber C.M."/>
            <person name="Emerson J.B."/>
            <person name="Anantharaman K."/>
            <person name="Thomas B.C."/>
            <person name="Malmstrom R."/>
            <person name="Stieglmeier M."/>
            <person name="Klingl A."/>
            <person name="Woyke T."/>
            <person name="Ryan C.M."/>
            <person name="Banfield J.F."/>
        </authorList>
    </citation>
    <scope>NUCLEOTIDE SEQUENCE [LARGE SCALE GENOMIC DNA]</scope>
    <source>
        <strain evidence="18">CG11_big_fil_rev_8_21_14_0_20_35_11</strain>
    </source>
</reference>
<keyword evidence="6 15" id="KW-0436">Ligase</keyword>
<dbReference type="GO" id="GO:0006432">
    <property type="term" value="P:phenylalanyl-tRNA aminoacylation"/>
    <property type="evidence" value="ECO:0007669"/>
    <property type="project" value="UniProtKB-UniRule"/>
</dbReference>
<dbReference type="GO" id="GO:0000287">
    <property type="term" value="F:magnesium ion binding"/>
    <property type="evidence" value="ECO:0007669"/>
    <property type="project" value="UniProtKB-UniRule"/>
</dbReference>
<evidence type="ECO:0000256" key="10">
    <source>
        <dbReference type="ARBA" id="ARBA00022842"/>
    </source>
</evidence>
<dbReference type="InterPro" id="IPR045864">
    <property type="entry name" value="aa-tRNA-synth_II/BPL/LPL"/>
</dbReference>
<dbReference type="PANTHER" id="PTHR10947">
    <property type="entry name" value="PHENYLALANYL-TRNA SYNTHETASE BETA CHAIN AND LEUCINE-RICH REPEAT-CONTAINING PROTEIN 47"/>
    <property type="match status" value="1"/>
</dbReference>
<evidence type="ECO:0000313" key="18">
    <source>
        <dbReference type="EMBL" id="PIR02780.1"/>
    </source>
</evidence>
<comment type="similarity">
    <text evidence="2 15">Belongs to the phenylalanyl-tRNA synthetase beta subunit family. Type 1 subfamily.</text>
</comment>
<keyword evidence="11" id="KW-0694">RNA-binding</keyword>
<comment type="cofactor">
    <cofactor evidence="15">
        <name>Mg(2+)</name>
        <dbReference type="ChEBI" id="CHEBI:18420"/>
    </cofactor>
    <text evidence="15">Binds 2 magnesium ions per tetramer.</text>
</comment>
<evidence type="ECO:0000256" key="14">
    <source>
        <dbReference type="ARBA" id="ARBA00049255"/>
    </source>
</evidence>
<dbReference type="Proteomes" id="UP000231139">
    <property type="component" value="Unassembled WGS sequence"/>
</dbReference>
<dbReference type="Pfam" id="PF03483">
    <property type="entry name" value="B3_4"/>
    <property type="match status" value="2"/>
</dbReference>
<evidence type="ECO:0000256" key="1">
    <source>
        <dbReference type="ARBA" id="ARBA00004496"/>
    </source>
</evidence>
<dbReference type="InterPro" id="IPR009061">
    <property type="entry name" value="DNA-bd_dom_put_sf"/>
</dbReference>
<comment type="caution">
    <text evidence="18">The sequence shown here is derived from an EMBL/GenBank/DDBJ whole genome shotgun (WGS) entry which is preliminary data.</text>
</comment>
<protein>
    <recommendedName>
        <fullName evidence="15">Phenylalanine--tRNA ligase beta subunit</fullName>
        <ecNumber evidence="15">6.1.1.20</ecNumber>
    </recommendedName>
    <alternativeName>
        <fullName evidence="15">Phenylalanyl-tRNA synthetase beta subunit</fullName>
        <shortName evidence="15">PheRS</shortName>
    </alternativeName>
</protein>
<dbReference type="SUPFAM" id="SSF54991">
    <property type="entry name" value="Anticodon-binding domain of PheRS"/>
    <property type="match status" value="1"/>
</dbReference>
<dbReference type="CDD" id="cd00769">
    <property type="entry name" value="PheRS_beta_core"/>
    <property type="match status" value="1"/>
</dbReference>
<dbReference type="HAMAP" id="MF_00283">
    <property type="entry name" value="Phe_tRNA_synth_beta1"/>
    <property type="match status" value="1"/>
</dbReference>
<sequence length="750" mass="86238">MVFSYNWLQSFFKKKLPNPKKLAEILTMHFMEVEEVEKEGKDWVLDIDILPSRGGDCFSHLGVARECQALTNSKLKIQDSKLVEAQELKTKDLIKIEIKNKEDCPRYTARVITDIRVGPSPKWLQQRLKICGLQPINNVVDIANYMMLETGQPLHAFDFGKIEGEIPNFPGRQKADSPEGCFPISKKNPNSLLGRQAGKFQIKKIIIRRAKKEEKITTLDEKKYTLDEKIIVIADTKDPVAIAGTKGGKKAEIDRNTKIILLESANFNSHLISRASRQLNLKTDASWRFEHNLDPNLTEMAINRAAYLIQKIANGKVARGLVDIYPKKTLAKRVSLDLNYIKSLLGVEVSKKQILTILKSLGFKILDSNFKVQNSNFRAERGNKVLRAAGSNFRAERGNKVLRAAGSYILVEIPTFRQDILLQEDLIEEIGRIYGFQKIKPILPLAFLIPSKRNEDIFWQDFTKDILKEAGFSEVYNYSFLGEKEKRIFGFKKELEELKNPVSIELEYLRPSLIPILLRNVAENLKYFKEIKIFELGKVFLKSKITKEKRMLTGVMAACSFYEAKGIIDSFLNKLGISNIWYDEYEPSYEEGKWPIWHPKKCAEIKVGLNELGFLGEISPRILLELKILQKVIAFDFDFEKLQKECSEEHEYQPISRYPAAVRDVAVLVPGFTKVEEVLNRINSAGGKLIRDVDLFDFYEGKEVPQGKRNLAFHIIFQAEDRTLTTREIDEIQQKIIKNLEEDPEWKVRR</sequence>
<keyword evidence="12 15" id="KW-0648">Protein biosynthesis</keyword>
<dbReference type="EMBL" id="PCWK01000013">
    <property type="protein sequence ID" value="PIR02780.1"/>
    <property type="molecule type" value="Genomic_DNA"/>
</dbReference>
<dbReference type="Gene3D" id="3.50.40.10">
    <property type="entry name" value="Phenylalanyl-trna Synthetase, Chain B, domain 3"/>
    <property type="match status" value="1"/>
</dbReference>
<dbReference type="Gene3D" id="3.30.930.10">
    <property type="entry name" value="Bira Bifunctional Protein, Domain 2"/>
    <property type="match status" value="1"/>
</dbReference>
<name>A0A2H0N1L5_9BACT</name>
<evidence type="ECO:0000256" key="12">
    <source>
        <dbReference type="ARBA" id="ARBA00022917"/>
    </source>
</evidence>
<keyword evidence="7 15" id="KW-0479">Metal-binding</keyword>
<keyword evidence="4 15" id="KW-0963">Cytoplasm</keyword>
<proteinExistence type="inferred from homology"/>
<dbReference type="PANTHER" id="PTHR10947:SF0">
    <property type="entry name" value="PHENYLALANINE--TRNA LIGASE BETA SUBUNIT"/>
    <property type="match status" value="1"/>
</dbReference>
<evidence type="ECO:0000259" key="17">
    <source>
        <dbReference type="PROSITE" id="PS51483"/>
    </source>
</evidence>
<keyword evidence="10 15" id="KW-0460">Magnesium</keyword>
<evidence type="ECO:0000256" key="6">
    <source>
        <dbReference type="ARBA" id="ARBA00022598"/>
    </source>
</evidence>